<dbReference type="SUPFAM" id="SSF52540">
    <property type="entry name" value="P-loop containing nucleoside triphosphate hydrolases"/>
    <property type="match status" value="2"/>
</dbReference>
<evidence type="ECO:0000256" key="4">
    <source>
        <dbReference type="ARBA" id="ARBA00022801"/>
    </source>
</evidence>
<feature type="region of interest" description="Disordered" evidence="6">
    <location>
        <begin position="1376"/>
        <end position="1427"/>
    </location>
</feature>
<feature type="compositionally biased region" description="Acidic residues" evidence="6">
    <location>
        <begin position="1669"/>
        <end position="1692"/>
    </location>
</feature>
<evidence type="ECO:0000256" key="2">
    <source>
        <dbReference type="ARBA" id="ARBA00022679"/>
    </source>
</evidence>
<gene>
    <name evidence="8" type="ORF">CALVIDRAFT_567992</name>
</gene>
<dbReference type="InterPro" id="IPR050628">
    <property type="entry name" value="SNF2_RAD54_helicase_TF"/>
</dbReference>
<keyword evidence="3" id="KW-0547">Nucleotide-binding</keyword>
<protein>
    <recommendedName>
        <fullName evidence="7">Helicase C-terminal domain-containing protein</fullName>
    </recommendedName>
</protein>
<feature type="compositionally biased region" description="Acidic residues" evidence="6">
    <location>
        <begin position="1849"/>
        <end position="1861"/>
    </location>
</feature>
<evidence type="ECO:0000313" key="9">
    <source>
        <dbReference type="Proteomes" id="UP000076738"/>
    </source>
</evidence>
<dbReference type="GO" id="GO:0005634">
    <property type="term" value="C:nucleus"/>
    <property type="evidence" value="ECO:0007669"/>
    <property type="project" value="TreeGrafter"/>
</dbReference>
<name>A0A167HIU5_CALVF</name>
<dbReference type="Pfam" id="PF00271">
    <property type="entry name" value="Helicase_C"/>
    <property type="match status" value="1"/>
</dbReference>
<dbReference type="OrthoDB" id="423221at2759"/>
<dbReference type="PANTHER" id="PTHR45626">
    <property type="entry name" value="TRANSCRIPTION TERMINATION FACTOR 2-RELATED"/>
    <property type="match status" value="1"/>
</dbReference>
<evidence type="ECO:0000256" key="1">
    <source>
        <dbReference type="ARBA" id="ARBA00022603"/>
    </source>
</evidence>
<dbReference type="PANTHER" id="PTHR45626:SF26">
    <property type="entry name" value="FAMILY HELICASE, PUTATIVE (AFU_ORTHOLOGUE AFUA_2G09120)-RELATED"/>
    <property type="match status" value="1"/>
</dbReference>
<dbReference type="InterPro" id="IPR014001">
    <property type="entry name" value="Helicase_ATP-bd"/>
</dbReference>
<evidence type="ECO:0000259" key="7">
    <source>
        <dbReference type="PROSITE" id="PS51194"/>
    </source>
</evidence>
<feature type="region of interest" description="Disordered" evidence="6">
    <location>
        <begin position="1"/>
        <end position="36"/>
    </location>
</feature>
<dbReference type="Proteomes" id="UP000076738">
    <property type="component" value="Unassembled WGS sequence"/>
</dbReference>
<dbReference type="InterPro" id="IPR000330">
    <property type="entry name" value="SNF2_N"/>
</dbReference>
<dbReference type="Gene3D" id="3.40.50.300">
    <property type="entry name" value="P-loop containing nucleotide triphosphate hydrolases"/>
    <property type="match status" value="1"/>
</dbReference>
<dbReference type="CDD" id="cd18793">
    <property type="entry name" value="SF2_C_SNF"/>
    <property type="match status" value="1"/>
</dbReference>
<dbReference type="GO" id="GO:0008094">
    <property type="term" value="F:ATP-dependent activity, acting on DNA"/>
    <property type="evidence" value="ECO:0007669"/>
    <property type="project" value="TreeGrafter"/>
</dbReference>
<dbReference type="GO" id="GO:0006281">
    <property type="term" value="P:DNA repair"/>
    <property type="evidence" value="ECO:0007669"/>
    <property type="project" value="TreeGrafter"/>
</dbReference>
<dbReference type="STRING" id="1330018.A0A167HIU5"/>
<organism evidence="8 9">
    <name type="scientific">Calocera viscosa (strain TUFC12733)</name>
    <dbReference type="NCBI Taxonomy" id="1330018"/>
    <lineage>
        <taxon>Eukaryota</taxon>
        <taxon>Fungi</taxon>
        <taxon>Dikarya</taxon>
        <taxon>Basidiomycota</taxon>
        <taxon>Agaricomycotina</taxon>
        <taxon>Dacrymycetes</taxon>
        <taxon>Dacrymycetales</taxon>
        <taxon>Dacrymycetaceae</taxon>
        <taxon>Calocera</taxon>
    </lineage>
</organism>
<keyword evidence="2" id="KW-0808">Transferase</keyword>
<dbReference type="GO" id="GO:0008168">
    <property type="term" value="F:methyltransferase activity"/>
    <property type="evidence" value="ECO:0007669"/>
    <property type="project" value="UniProtKB-KW"/>
</dbReference>
<keyword evidence="1" id="KW-0489">Methyltransferase</keyword>
<dbReference type="GO" id="GO:0005524">
    <property type="term" value="F:ATP binding"/>
    <property type="evidence" value="ECO:0007669"/>
    <property type="project" value="UniProtKB-KW"/>
</dbReference>
<dbReference type="Gene3D" id="3.40.50.10810">
    <property type="entry name" value="Tandem AAA-ATPase domain"/>
    <property type="match status" value="1"/>
</dbReference>
<keyword evidence="5" id="KW-0067">ATP-binding</keyword>
<dbReference type="Pfam" id="PF00145">
    <property type="entry name" value="DNA_methylase"/>
    <property type="match status" value="1"/>
</dbReference>
<dbReference type="Pfam" id="PF00176">
    <property type="entry name" value="SNF2-rel_dom"/>
    <property type="match status" value="1"/>
</dbReference>
<dbReference type="InterPro" id="IPR027417">
    <property type="entry name" value="P-loop_NTPase"/>
</dbReference>
<dbReference type="PROSITE" id="PS51194">
    <property type="entry name" value="HELICASE_CTER"/>
    <property type="match status" value="1"/>
</dbReference>
<evidence type="ECO:0000256" key="5">
    <source>
        <dbReference type="ARBA" id="ARBA00022840"/>
    </source>
</evidence>
<reference evidence="8 9" key="1">
    <citation type="journal article" date="2016" name="Mol. Biol. Evol.">
        <title>Comparative Genomics of Early-Diverging Mushroom-Forming Fungi Provides Insights into the Origins of Lignocellulose Decay Capabilities.</title>
        <authorList>
            <person name="Nagy L.G."/>
            <person name="Riley R."/>
            <person name="Tritt A."/>
            <person name="Adam C."/>
            <person name="Daum C."/>
            <person name="Floudas D."/>
            <person name="Sun H."/>
            <person name="Yadav J.S."/>
            <person name="Pangilinan J."/>
            <person name="Larsson K.H."/>
            <person name="Matsuura K."/>
            <person name="Barry K."/>
            <person name="Labutti K."/>
            <person name="Kuo R."/>
            <person name="Ohm R.A."/>
            <person name="Bhattacharya S.S."/>
            <person name="Shirouzu T."/>
            <person name="Yoshinaga Y."/>
            <person name="Martin F.M."/>
            <person name="Grigoriev I.V."/>
            <person name="Hibbett D.S."/>
        </authorList>
    </citation>
    <scope>NUCLEOTIDE SEQUENCE [LARGE SCALE GENOMIC DNA]</scope>
    <source>
        <strain evidence="8 9">TUFC12733</strain>
    </source>
</reference>
<dbReference type="GO" id="GO:0016787">
    <property type="term" value="F:hydrolase activity"/>
    <property type="evidence" value="ECO:0007669"/>
    <property type="project" value="UniProtKB-KW"/>
</dbReference>
<dbReference type="EMBL" id="KV417319">
    <property type="protein sequence ID" value="KZO91677.1"/>
    <property type="molecule type" value="Genomic_DNA"/>
</dbReference>
<feature type="compositionally biased region" description="Basic residues" evidence="6">
    <location>
        <begin position="1654"/>
        <end position="1664"/>
    </location>
</feature>
<keyword evidence="9" id="KW-1185">Reference proteome</keyword>
<dbReference type="SUPFAM" id="SSF53335">
    <property type="entry name" value="S-adenosyl-L-methionine-dependent methyltransferases"/>
    <property type="match status" value="1"/>
</dbReference>
<keyword evidence="4" id="KW-0378">Hydrolase</keyword>
<accession>A0A167HIU5</accession>
<dbReference type="InterPro" id="IPR049730">
    <property type="entry name" value="SNF2/RAD54-like_C"/>
</dbReference>
<dbReference type="Gene3D" id="3.40.50.150">
    <property type="entry name" value="Vaccinia Virus protein VP39"/>
    <property type="match status" value="1"/>
</dbReference>
<dbReference type="InterPro" id="IPR001650">
    <property type="entry name" value="Helicase_C-like"/>
</dbReference>
<dbReference type="InterPro" id="IPR029063">
    <property type="entry name" value="SAM-dependent_MTases_sf"/>
</dbReference>
<evidence type="ECO:0000256" key="6">
    <source>
        <dbReference type="SAM" id="MobiDB-lite"/>
    </source>
</evidence>
<feature type="region of interest" description="Disordered" evidence="6">
    <location>
        <begin position="1650"/>
        <end position="1692"/>
    </location>
</feature>
<dbReference type="InterPro" id="IPR001525">
    <property type="entry name" value="C5_MeTfrase"/>
</dbReference>
<dbReference type="InterPro" id="IPR038718">
    <property type="entry name" value="SNF2-like_sf"/>
</dbReference>
<feature type="region of interest" description="Disordered" evidence="6">
    <location>
        <begin position="1783"/>
        <end position="1869"/>
    </location>
</feature>
<sequence length="2243" mass="252380">MGKQRTLDAFVRRDAQASSSPVRPRRVSDPGSPPRELMAAEFRDDTVPDIAARRVAVEPVKTMTMIRPPQKALDSSDSPISNITDMFNDLVRRFEGFKKVLEFFQDKEPLNVATMCSGTESPLLALKMLDDACFSQHGIRLRTNHIFSCEIVDYKQAYIERNFQPKILFRDVCELGNEMASTAYGSQKKVPLECNILIAGTSCVDYSTLNNKQQKITDNGESGRTFRGMMGYVRRARPEIIILENVCKAPWEQIVKYFQDEGYAATFSRFDTKDFYIPHTRNRVYLIAFDTRKGGNTAWSMPEKWMAKVLQMKRPASCPLDAFLLPTDDPRIHRAREKLVQEAAHAIARGRTKIDWSRCEGRHQRARLSEELGTRRPFTFWEEGGKSNMPDWTWRDWGVKQVERVWDLVDITLLRYAKEDWDPSYKTLVWNLSQNVDRQIGSGVVGVSPCLTPSMIPYVTNRGGPMTGLEALALQGLPIDQLLLTRESEDNLADLAGNAMTSTVVGSATMAALYVGFKHLFEDLADRMDIDEEVESDSAVEAHITGEERLESRPLDLAATKQVDLKRIQDMAQRSARLCICEGRAGMTTATIHQCKDCFVTTCERCGGRPTHNNAPYDINRLSPAEFEKELKAVLPMCLEFTPVDEEDLDFDSLSENLNLTEESSVSKKEYRFWKYTVLRATKDVLRFTTLKRQELWVVNYESTSARLELVLYPTSKPQWLMYAKPDPTMPANSPMRGMLSQPILRSTGKKGFFDGSWEFGLPVTEKFGIKVEGMGKLVPSFKSSLGLQGGFADEQIWDTWKVTVDADHVDLLDFDISGVYKLLPDCGGAARSLHRRAQKAPDGKDVFFFRDPRRGDFAREDCYSFSWTHRRLDYGENRPVVATLAKSWREHDAKGAEKVHAFVKRAWVTAEGLDIKPVQEGDSSFATPAGPLQVDVEVEHCKTATAILTCRVPIKDEMAAHWSEDRWTEVDVIHERAVFQSLSWLTERVKVISGMEDWSTVQTAACDLPDCISCAPKAPTIQWYRGPTKGVIPMEDMGEAGRYEQALKHRPSPFLTQCRLADGVGTMRIGVNFASLVHRAAAALSNRGNQVVPQLTWRLTTEYTPGSLLNLPKFRLTSNRHDSEAVQPPNFRKKVSLRKEQLRSLTWMLRQEAKDARPFVEEEIAEAILEPLGWRAEGRATRPAVIRGGVLADQVGYGKTAITLGLIDAASKRSTPKVDSATLKGRIPALRTTCCVVPPHLIKQWPSEFKKFLKPDAYEMVVIETMGQLNRVTIEEIQQAKIIIVASNLFQSKAYVERLGMLAGKSMPAPPTNGSGRHYRARLDLALAALRSQMSKLMGDEGAAGVWNKVKAAQLRGPEVEEVFVQSTRLKGQKYRDAHANDSTAAILKKGKKGNVNSSQSTKRRRGDEDSEDSEDEPANKKQKAVKSIVDPWGLQTVRVKNDWRQLVCPPLEAFYFERLVVDEYTYLKDAPLAAVTKLSSAYRWVLSGTPPVHNFAAVKTIAVFLNVHLGIDDASETKADGRGRSKNEQTSVEKFHSFREVHSAAWHTRRHQKAQEFLDHFVRQNIAEIDEIPCEQSLKLVTLPAAERAIYLELLHHLMALDMTIKKGKRGESDRDKRLAQSLGESDSAEEALLKRCSHFDLDMDGVSLDKPRKKIGRPSKKGQKDEADDDFEAESDEDAREDEDDDSDVVEVTPHMARKDMNRSDNALQACDVIVRDRTDQRADCERDLKDKIREALSLETKIGHVEENSPFRTWVKGCEQRGVNDKDASALIRKIIREAMSKPAPSTPAGKLTARDPNANSSPSFFQKGYQGDQSQNSKSSKPAKSNKKENKAPKKPKKAKKDDEFDDDEDEDEDDDGGGKKTKTAADIQDELKWDLREQTHVIRRLEKELIGRVRSLRYFANVRDLQTLDEKHRRARVTEVICPNCPYTKGPLPIDDLSILSSCGHMGCRRCVMEHAMREECVHRQDGCGAQARELNIVPADTLGMDETRDRKTKHYGIKLEKMMRLVKHEIPTEERVLIFVQFPDLTEKVAAALKAHNISFLQIRGSASQKSKALQEFQNPDASVKVLLLNVMDESASGANLTVANHAIFISPLLAPTQEIYEANETQAIGRLQRFGQTQLVHVYRFLTTNSIDITIFEDRSGYKVDQTRKAITLKAADVKRPVKHEKMVFDCIEIPSPESVGHRSRRTSVDAAAVVDTRKVIDLTETPDPSPAVLAFALPLVAPTPGSASLVHVIV</sequence>
<evidence type="ECO:0000313" key="8">
    <source>
        <dbReference type="EMBL" id="KZO91677.1"/>
    </source>
</evidence>
<proteinExistence type="predicted"/>
<evidence type="ECO:0000256" key="3">
    <source>
        <dbReference type="ARBA" id="ARBA00022741"/>
    </source>
</evidence>
<dbReference type="GO" id="GO:0032259">
    <property type="term" value="P:methylation"/>
    <property type="evidence" value="ECO:0007669"/>
    <property type="project" value="UniProtKB-KW"/>
</dbReference>
<feature type="domain" description="Helicase C-terminal" evidence="7">
    <location>
        <begin position="2005"/>
        <end position="2174"/>
    </location>
</feature>
<dbReference type="SMART" id="SM00487">
    <property type="entry name" value="DEXDc"/>
    <property type="match status" value="1"/>
</dbReference>